<name>A0A9P9AVJ5_9HYPO</name>
<accession>A0A9P9AVJ5</accession>
<dbReference type="AlphaFoldDB" id="A0A9P9AVJ5"/>
<feature type="region of interest" description="Disordered" evidence="1">
    <location>
        <begin position="1"/>
        <end position="23"/>
    </location>
</feature>
<protein>
    <submittedName>
        <fullName evidence="3">Uncharacterized protein</fullName>
    </submittedName>
</protein>
<feature type="compositionally biased region" description="Basic residues" evidence="1">
    <location>
        <begin position="147"/>
        <end position="159"/>
    </location>
</feature>
<gene>
    <name evidence="3" type="ORF">B0T10DRAFT_577878</name>
</gene>
<organism evidence="3 4">
    <name type="scientific">Thelonectria olida</name>
    <dbReference type="NCBI Taxonomy" id="1576542"/>
    <lineage>
        <taxon>Eukaryota</taxon>
        <taxon>Fungi</taxon>
        <taxon>Dikarya</taxon>
        <taxon>Ascomycota</taxon>
        <taxon>Pezizomycotina</taxon>
        <taxon>Sordariomycetes</taxon>
        <taxon>Hypocreomycetidae</taxon>
        <taxon>Hypocreales</taxon>
        <taxon>Nectriaceae</taxon>
        <taxon>Thelonectria</taxon>
    </lineage>
</organism>
<reference evidence="3 4" key="1">
    <citation type="journal article" date="2021" name="Nat. Commun.">
        <title>Genetic determinants of endophytism in the Arabidopsis root mycobiome.</title>
        <authorList>
            <person name="Mesny F."/>
            <person name="Miyauchi S."/>
            <person name="Thiergart T."/>
            <person name="Pickel B."/>
            <person name="Atanasova L."/>
            <person name="Karlsson M."/>
            <person name="Huettel B."/>
            <person name="Barry K.W."/>
            <person name="Haridas S."/>
            <person name="Chen C."/>
            <person name="Bauer D."/>
            <person name="Andreopoulos W."/>
            <person name="Pangilinan J."/>
            <person name="LaButti K."/>
            <person name="Riley R."/>
            <person name="Lipzen A."/>
            <person name="Clum A."/>
            <person name="Drula E."/>
            <person name="Henrissat B."/>
            <person name="Kohler A."/>
            <person name="Grigoriev I.V."/>
            <person name="Martin F.M."/>
            <person name="Hacquard S."/>
        </authorList>
    </citation>
    <scope>NUCLEOTIDE SEQUENCE [LARGE SCALE GENOMIC DNA]</scope>
    <source>
        <strain evidence="3 4">MPI-CAGE-CH-0241</strain>
    </source>
</reference>
<evidence type="ECO:0000256" key="1">
    <source>
        <dbReference type="SAM" id="MobiDB-lite"/>
    </source>
</evidence>
<sequence>MKGRGRRKKNSCCWKPSSTPKPTSPVGTVYCWGGIFPFFILFQLFLSLTVSLSVVVPCASPEFAHHPIQTGLKFKGQLRPSLTDRREEAASATALDRTAGPSFLSPPCVRSLRLQTWSKTKRSPCSGSGGDGEQEELHTNELGSWLRRGRKKSRGTKGC</sequence>
<feature type="transmembrane region" description="Helical" evidence="2">
    <location>
        <begin position="29"/>
        <end position="56"/>
    </location>
</feature>
<feature type="region of interest" description="Disordered" evidence="1">
    <location>
        <begin position="120"/>
        <end position="159"/>
    </location>
</feature>
<evidence type="ECO:0000256" key="2">
    <source>
        <dbReference type="SAM" id="Phobius"/>
    </source>
</evidence>
<evidence type="ECO:0000313" key="4">
    <source>
        <dbReference type="Proteomes" id="UP000777438"/>
    </source>
</evidence>
<comment type="caution">
    <text evidence="3">The sequence shown here is derived from an EMBL/GenBank/DDBJ whole genome shotgun (WGS) entry which is preliminary data.</text>
</comment>
<dbReference type="EMBL" id="JAGPYM010000002">
    <property type="protein sequence ID" value="KAH6898281.1"/>
    <property type="molecule type" value="Genomic_DNA"/>
</dbReference>
<keyword evidence="2" id="KW-1133">Transmembrane helix</keyword>
<dbReference type="Proteomes" id="UP000777438">
    <property type="component" value="Unassembled WGS sequence"/>
</dbReference>
<keyword evidence="4" id="KW-1185">Reference proteome</keyword>
<keyword evidence="2" id="KW-0812">Transmembrane</keyword>
<feature type="compositionally biased region" description="Basic residues" evidence="1">
    <location>
        <begin position="1"/>
        <end position="10"/>
    </location>
</feature>
<proteinExistence type="predicted"/>
<evidence type="ECO:0000313" key="3">
    <source>
        <dbReference type="EMBL" id="KAH6898281.1"/>
    </source>
</evidence>
<keyword evidence="2" id="KW-0472">Membrane</keyword>